<organism evidence="1 2">
    <name type="scientific">Gigaspora margarita</name>
    <dbReference type="NCBI Taxonomy" id="4874"/>
    <lineage>
        <taxon>Eukaryota</taxon>
        <taxon>Fungi</taxon>
        <taxon>Fungi incertae sedis</taxon>
        <taxon>Mucoromycota</taxon>
        <taxon>Glomeromycotina</taxon>
        <taxon>Glomeromycetes</taxon>
        <taxon>Diversisporales</taxon>
        <taxon>Gigasporaceae</taxon>
        <taxon>Gigaspora</taxon>
    </lineage>
</organism>
<gene>
    <name evidence="1" type="ORF">GMARGA_LOCUS30107</name>
</gene>
<accession>A0ABN7WFN1</accession>
<sequence>MGFSLNTSLEQYFKNNLSKEKKERYDPLSTWTCPTIFMKGGKLDLKEFFIEECLETPFTKLDLECLPQLTSLMLERSNLGCLDISECNNLINVNFCENKSALRIKINNLAPIEKLNLSNNTLVDLEFLKNINTKNMTFLSLSYTKLTLQDLSCLREFVNLEVLYLYKSAFYGSLEPLNNMNRLILLSISFTNISSRLEYLGDNISRLYCRGSDQFNVRNIEKLLKKCSDKKVVDENYAEHLKI</sequence>
<protein>
    <submittedName>
        <fullName evidence="1">33707_t:CDS:1</fullName>
    </submittedName>
</protein>
<comment type="caution">
    <text evidence="1">The sequence shown here is derived from an EMBL/GenBank/DDBJ whole genome shotgun (WGS) entry which is preliminary data.</text>
</comment>
<proteinExistence type="predicted"/>
<dbReference type="EMBL" id="CAJVQB010041808">
    <property type="protein sequence ID" value="CAG8829876.1"/>
    <property type="molecule type" value="Genomic_DNA"/>
</dbReference>
<dbReference type="Gene3D" id="3.80.10.10">
    <property type="entry name" value="Ribonuclease Inhibitor"/>
    <property type="match status" value="1"/>
</dbReference>
<dbReference type="Proteomes" id="UP000789901">
    <property type="component" value="Unassembled WGS sequence"/>
</dbReference>
<dbReference type="InterPro" id="IPR032675">
    <property type="entry name" value="LRR_dom_sf"/>
</dbReference>
<evidence type="ECO:0000313" key="1">
    <source>
        <dbReference type="EMBL" id="CAG8829876.1"/>
    </source>
</evidence>
<dbReference type="SUPFAM" id="SSF52058">
    <property type="entry name" value="L domain-like"/>
    <property type="match status" value="1"/>
</dbReference>
<keyword evidence="2" id="KW-1185">Reference proteome</keyword>
<reference evidence="1 2" key="1">
    <citation type="submission" date="2021-06" db="EMBL/GenBank/DDBJ databases">
        <authorList>
            <person name="Kallberg Y."/>
            <person name="Tangrot J."/>
            <person name="Rosling A."/>
        </authorList>
    </citation>
    <scope>NUCLEOTIDE SEQUENCE [LARGE SCALE GENOMIC DNA]</scope>
    <source>
        <strain evidence="1 2">120-4 pot B 10/14</strain>
    </source>
</reference>
<name>A0ABN7WFN1_GIGMA</name>
<evidence type="ECO:0000313" key="2">
    <source>
        <dbReference type="Proteomes" id="UP000789901"/>
    </source>
</evidence>